<reference evidence="2 3" key="1">
    <citation type="submission" date="2017-04" db="EMBL/GenBank/DDBJ databases">
        <title>Draft genome sequence of Marssonina coronaria NL1: causal agent of apple blotch.</title>
        <authorList>
            <person name="Cheng Q."/>
        </authorList>
    </citation>
    <scope>NUCLEOTIDE SEQUENCE [LARGE SCALE GENOMIC DNA]</scope>
    <source>
        <strain evidence="2 3">NL1</strain>
    </source>
</reference>
<dbReference type="EMBL" id="MZNU01000341">
    <property type="protein sequence ID" value="OWO99916.1"/>
    <property type="molecule type" value="Genomic_DNA"/>
</dbReference>
<dbReference type="Proteomes" id="UP000242519">
    <property type="component" value="Unassembled WGS sequence"/>
</dbReference>
<feature type="region of interest" description="Disordered" evidence="1">
    <location>
        <begin position="1"/>
        <end position="31"/>
    </location>
</feature>
<feature type="region of interest" description="Disordered" evidence="1">
    <location>
        <begin position="58"/>
        <end position="83"/>
    </location>
</feature>
<organism evidence="2 3">
    <name type="scientific">Diplocarpon coronariae</name>
    <dbReference type="NCBI Taxonomy" id="2795749"/>
    <lineage>
        <taxon>Eukaryota</taxon>
        <taxon>Fungi</taxon>
        <taxon>Dikarya</taxon>
        <taxon>Ascomycota</taxon>
        <taxon>Pezizomycotina</taxon>
        <taxon>Leotiomycetes</taxon>
        <taxon>Helotiales</taxon>
        <taxon>Drepanopezizaceae</taxon>
        <taxon>Diplocarpon</taxon>
    </lineage>
</organism>
<protein>
    <submittedName>
        <fullName evidence="2">DNA polymerase III subunit alpha</fullName>
    </submittedName>
</protein>
<accession>A0A218YVU6</accession>
<keyword evidence="3" id="KW-1185">Reference proteome</keyword>
<gene>
    <name evidence="2" type="ORF">B2J93_8536</name>
</gene>
<evidence type="ECO:0000313" key="3">
    <source>
        <dbReference type="Proteomes" id="UP000242519"/>
    </source>
</evidence>
<sequence>MSSGTSRRAGWAEASWLNSDGSSDGRDREEDALRDLEANAHQLIDRCEAFLRRAKNTRRPRLLPVRHSSDVQSPSLSTPETALITTLREDVPGLGAAQKRL</sequence>
<dbReference type="InParanoid" id="A0A218YVU6"/>
<proteinExistence type="predicted"/>
<feature type="compositionally biased region" description="Polar residues" evidence="1">
    <location>
        <begin position="70"/>
        <end position="83"/>
    </location>
</feature>
<evidence type="ECO:0000313" key="2">
    <source>
        <dbReference type="EMBL" id="OWO99916.1"/>
    </source>
</evidence>
<evidence type="ECO:0000256" key="1">
    <source>
        <dbReference type="SAM" id="MobiDB-lite"/>
    </source>
</evidence>
<name>A0A218YVU6_9HELO</name>
<comment type="caution">
    <text evidence="2">The sequence shown here is derived from an EMBL/GenBank/DDBJ whole genome shotgun (WGS) entry which is preliminary data.</text>
</comment>
<dbReference type="AlphaFoldDB" id="A0A218YVU6"/>